<comment type="caution">
    <text evidence="1">The sequence shown here is derived from an EMBL/GenBank/DDBJ whole genome shotgun (WGS) entry which is preliminary data.</text>
</comment>
<dbReference type="PANTHER" id="PTHR40045:SF1">
    <property type="entry name" value="YQCI_YCGG FAMILY PROTEIN"/>
    <property type="match status" value="1"/>
</dbReference>
<protein>
    <submittedName>
        <fullName evidence="1">YqcI/YcgG family protein</fullName>
    </submittedName>
</protein>
<evidence type="ECO:0000313" key="1">
    <source>
        <dbReference type="EMBL" id="TGB02270.1"/>
    </source>
</evidence>
<accession>A0A4Z0GWU6</accession>
<dbReference type="Pfam" id="PF08892">
    <property type="entry name" value="YqcI_YcgG"/>
    <property type="match status" value="1"/>
</dbReference>
<proteinExistence type="predicted"/>
<dbReference type="EMBL" id="SRJC01000003">
    <property type="protein sequence ID" value="TGB02270.1"/>
    <property type="molecule type" value="Genomic_DNA"/>
</dbReference>
<evidence type="ECO:0000313" key="2">
    <source>
        <dbReference type="Proteomes" id="UP000297982"/>
    </source>
</evidence>
<dbReference type="Proteomes" id="UP000297982">
    <property type="component" value="Unassembled WGS sequence"/>
</dbReference>
<dbReference type="STRING" id="192814.GCA_900166575_03452"/>
<dbReference type="InterPro" id="IPR014988">
    <property type="entry name" value="Uncharacterised_YqcI/YcgG"/>
</dbReference>
<reference evidence="1 2" key="1">
    <citation type="journal article" date="2003" name="Int. J. Syst. Evol. Microbiol.">
        <title>Halobacillus salinus sp. nov., isolated from a salt lake on the coast of the East Sea in Korea.</title>
        <authorList>
            <person name="Yoon J.H."/>
            <person name="Kang K.H."/>
            <person name="Park Y.H."/>
        </authorList>
    </citation>
    <scope>NUCLEOTIDE SEQUENCE [LARGE SCALE GENOMIC DNA]</scope>
    <source>
        <strain evidence="1 2">HSL-3</strain>
    </source>
</reference>
<dbReference type="AlphaFoldDB" id="A0A4Z0GWU6"/>
<sequence length="247" mass="28888">MKLLSKSMIETDKESLEPWKRSVYDDFSRMMTDREHPYPCVPGVQGFLQDSLRFGFAGDPRTPKAAEQFACQLIQYGNISRETGPYASIVIFFDTTHIPKDISTSEYEELFWTLLTRVHQMDEEPWPEHIPTNPSDPGWEFCFNGQPYFAFCATPTHLNRKSRHFPTFLIALQPRWVFEDIHDGTTYGRKLKAAIRNRLEAFDQVPAHPSLKWYGQDGNLEWQQYFLHDDNNIPLQCPFKAMTKQNQ</sequence>
<keyword evidence="2" id="KW-1185">Reference proteome</keyword>
<dbReference type="PANTHER" id="PTHR40045">
    <property type="entry name" value="YCGG FAMILY PROTEIN"/>
    <property type="match status" value="1"/>
</dbReference>
<name>A0A4Z0GWU6_9BACI</name>
<gene>
    <name evidence="1" type="ORF">E4663_13070</name>
</gene>
<organism evidence="1 2">
    <name type="scientific">Halobacillus salinus</name>
    <dbReference type="NCBI Taxonomy" id="192814"/>
    <lineage>
        <taxon>Bacteria</taxon>
        <taxon>Bacillati</taxon>
        <taxon>Bacillota</taxon>
        <taxon>Bacilli</taxon>
        <taxon>Bacillales</taxon>
        <taxon>Bacillaceae</taxon>
        <taxon>Halobacillus</taxon>
    </lineage>
</organism>
<dbReference type="RefSeq" id="WP_135327946.1">
    <property type="nucleotide sequence ID" value="NZ_SRJC01000003.1"/>
</dbReference>